<reference evidence="8" key="1">
    <citation type="submission" date="2022-05" db="EMBL/GenBank/DDBJ databases">
        <title>Genomic analysis of Brachybacterium sp. CBA3104.</title>
        <authorList>
            <person name="Roh S.W."/>
            <person name="Kim Y.B."/>
            <person name="Kim Y."/>
        </authorList>
    </citation>
    <scope>NUCLEOTIDE SEQUENCE</scope>
    <source>
        <strain evidence="8">CBA3104</strain>
    </source>
</reference>
<feature type="region of interest" description="Disordered" evidence="6">
    <location>
        <begin position="1"/>
        <end position="22"/>
    </location>
</feature>
<dbReference type="PANTHER" id="PTHR11070">
    <property type="entry name" value="UVRD / RECB / PCRA DNA HELICASE FAMILY MEMBER"/>
    <property type="match status" value="1"/>
</dbReference>
<dbReference type="PROSITE" id="PS51198">
    <property type="entry name" value="UVRD_HELICASE_ATP_BIND"/>
    <property type="match status" value="1"/>
</dbReference>
<name>A0ABY4NAW8_9MICO</name>
<dbReference type="InterPro" id="IPR014016">
    <property type="entry name" value="UvrD-like_ATP-bd"/>
</dbReference>
<accession>A0ABY4NAW8</accession>
<evidence type="ECO:0000259" key="7">
    <source>
        <dbReference type="PROSITE" id="PS51198"/>
    </source>
</evidence>
<evidence type="ECO:0000256" key="3">
    <source>
        <dbReference type="ARBA" id="ARBA00022806"/>
    </source>
</evidence>
<dbReference type="EMBL" id="CP097218">
    <property type="protein sequence ID" value="UQN31713.1"/>
    <property type="molecule type" value="Genomic_DNA"/>
</dbReference>
<feature type="binding site" evidence="5">
    <location>
        <begin position="187"/>
        <end position="194"/>
    </location>
    <ligand>
        <name>ATP</name>
        <dbReference type="ChEBI" id="CHEBI:30616"/>
    </ligand>
</feature>
<evidence type="ECO:0000256" key="4">
    <source>
        <dbReference type="ARBA" id="ARBA00022840"/>
    </source>
</evidence>
<dbReference type="Proteomes" id="UP001055868">
    <property type="component" value="Chromosome"/>
</dbReference>
<evidence type="ECO:0000256" key="6">
    <source>
        <dbReference type="SAM" id="MobiDB-lite"/>
    </source>
</evidence>
<keyword evidence="3 5" id="KW-0347">Helicase</keyword>
<evidence type="ECO:0000256" key="1">
    <source>
        <dbReference type="ARBA" id="ARBA00022741"/>
    </source>
</evidence>
<keyword evidence="9" id="KW-1185">Reference proteome</keyword>
<dbReference type="SUPFAM" id="SSF52540">
    <property type="entry name" value="P-loop containing nucleoside triphosphate hydrolases"/>
    <property type="match status" value="1"/>
</dbReference>
<dbReference type="InterPro" id="IPR027351">
    <property type="entry name" value="(+)RNA_virus_helicase_core_dom"/>
</dbReference>
<dbReference type="PANTHER" id="PTHR11070:SF45">
    <property type="entry name" value="DNA 3'-5' HELICASE"/>
    <property type="match status" value="1"/>
</dbReference>
<dbReference type="Gene3D" id="3.40.50.300">
    <property type="entry name" value="P-loop containing nucleotide triphosphate hydrolases"/>
    <property type="match status" value="3"/>
</dbReference>
<evidence type="ECO:0000313" key="8">
    <source>
        <dbReference type="EMBL" id="UQN31713.1"/>
    </source>
</evidence>
<organism evidence="8 9">
    <name type="scientific">Brachybacterium kimchii</name>
    <dbReference type="NCBI Taxonomy" id="2942909"/>
    <lineage>
        <taxon>Bacteria</taxon>
        <taxon>Bacillati</taxon>
        <taxon>Actinomycetota</taxon>
        <taxon>Actinomycetes</taxon>
        <taxon>Micrococcales</taxon>
        <taxon>Dermabacteraceae</taxon>
        <taxon>Brachybacterium</taxon>
    </lineage>
</organism>
<proteinExistence type="predicted"/>
<keyword evidence="1 5" id="KW-0547">Nucleotide-binding</keyword>
<dbReference type="InterPro" id="IPR000212">
    <property type="entry name" value="DNA_helicase_UvrD/REP"/>
</dbReference>
<dbReference type="RefSeq" id="WP_249481140.1">
    <property type="nucleotide sequence ID" value="NZ_CP097218.1"/>
</dbReference>
<gene>
    <name evidence="8" type="ORF">M4486_13135</name>
</gene>
<evidence type="ECO:0000256" key="5">
    <source>
        <dbReference type="PROSITE-ProRule" id="PRU00560"/>
    </source>
</evidence>
<keyword evidence="2 5" id="KW-0378">Hydrolase</keyword>
<evidence type="ECO:0000313" key="9">
    <source>
        <dbReference type="Proteomes" id="UP001055868"/>
    </source>
</evidence>
<dbReference type="InterPro" id="IPR027417">
    <property type="entry name" value="P-loop_NTPase"/>
</dbReference>
<feature type="compositionally biased region" description="Basic and acidic residues" evidence="6">
    <location>
        <begin position="1"/>
        <end position="11"/>
    </location>
</feature>
<evidence type="ECO:0000256" key="2">
    <source>
        <dbReference type="ARBA" id="ARBA00022801"/>
    </source>
</evidence>
<protein>
    <submittedName>
        <fullName evidence="8">AAA family ATPase</fullName>
    </submittedName>
</protein>
<sequence length="690" mass="74267">MHERLDREVQERTAAQQRALAAPVGGPADAYARDVEVHRLAERIRQLRAAERSLCFGRIDGSGEAGSAPEDGLHIGRIGMRTPDGDTLLVDWRAEAARPFYAATMVSPMGLRRRRHLRTDGRRVVGVSDEILDGSAPLPGDVVGDGPLTAALSGPRTGRMREAASTLQSEQDDIVRSPHRGVTVVDGGPGTGKTIVALHRAAFVLYAWPAIAGRGVMVFGPNRRFLTYISDVLPSLGENDVHLATLPDLVRTEPARTEPDRIARLKGRAELADALAAHVRGHQPHGVPLELRTAHDTVVLDAELVDAARRSALQGASGHTEARALFLEAIVDDLVSELEARTSGEDSAFEAELEAAYGLNLDRAVAGDLTRMGGDGAQGTGADLDIDWEQIHEDLLEDPAIDRAVETVWPRLDPEDVVRRVLADPAALARALPEASAEDLEQMAGTDGRAGSDGPTGWSFADLALLDEARALVDGPPEDIVGHIVVDEAQQLSPMQWRALVRRCPERSMTVVGDLAQAGPTSTIRSWDEALAPFVQDRFEHRTLSINYRTTAEILESTRELLARIAPQQRLSRSLRHGEEPSRVPSSRGRLLEDLRRAVDELRASDPNGLVGVITTADDADAAQDALRGGGASVIAAPEARGLEFDSVIVVDPSAIEAAGEAGARDLYVARTRATHRLVTLEPGWDDPES</sequence>
<dbReference type="Pfam" id="PF01443">
    <property type="entry name" value="Viral_helicase1"/>
    <property type="match status" value="1"/>
</dbReference>
<feature type="domain" description="UvrD-like helicase ATP-binding" evidence="7">
    <location>
        <begin position="166"/>
        <end position="551"/>
    </location>
</feature>
<keyword evidence="4 5" id="KW-0067">ATP-binding</keyword>